<sequence length="204" mass="21922">MGEPGPGEGYWNHNSHHHRWLLDALPARVGTAVDVGCGDGLLLERLAPRCAEVVGLEPDPAAAARARARTAGLPHVRVERTGLLEWEAPEGSVDVVCAVASLHHLDLVAALERVRGLLRPGGVLVVVGLAREQGWVDHLAGAAGLVAARLLEARHGGAHDPGVPVRDPRLSWSETRAAYASVLPGARPRRRVLWRHTVLWRRPG</sequence>
<dbReference type="PANTHER" id="PTHR43861">
    <property type="entry name" value="TRANS-ACONITATE 2-METHYLTRANSFERASE-RELATED"/>
    <property type="match status" value="1"/>
</dbReference>
<proteinExistence type="predicted"/>
<evidence type="ECO:0000259" key="1">
    <source>
        <dbReference type="Pfam" id="PF08242"/>
    </source>
</evidence>
<dbReference type="AlphaFoldDB" id="A0A6J4LN84"/>
<accession>A0A6J4LN84</accession>
<dbReference type="EMBL" id="CADCTS010000480">
    <property type="protein sequence ID" value="CAA9336580.1"/>
    <property type="molecule type" value="Genomic_DNA"/>
</dbReference>
<dbReference type="SUPFAM" id="SSF53335">
    <property type="entry name" value="S-adenosyl-L-methionine-dependent methyltransferases"/>
    <property type="match status" value="1"/>
</dbReference>
<dbReference type="InterPro" id="IPR029063">
    <property type="entry name" value="SAM-dependent_MTases_sf"/>
</dbReference>
<dbReference type="PANTHER" id="PTHR43861:SF1">
    <property type="entry name" value="TRANS-ACONITATE 2-METHYLTRANSFERASE"/>
    <property type="match status" value="1"/>
</dbReference>
<reference evidence="2" key="1">
    <citation type="submission" date="2020-02" db="EMBL/GenBank/DDBJ databases">
        <authorList>
            <person name="Meier V. D."/>
        </authorList>
    </citation>
    <scope>NUCLEOTIDE SEQUENCE</scope>
    <source>
        <strain evidence="2">AVDCRST_MAG48</strain>
    </source>
</reference>
<dbReference type="CDD" id="cd02440">
    <property type="entry name" value="AdoMet_MTases"/>
    <property type="match status" value="1"/>
</dbReference>
<feature type="domain" description="Methyltransferase type 12" evidence="1">
    <location>
        <begin position="33"/>
        <end position="124"/>
    </location>
</feature>
<gene>
    <name evidence="2" type="ORF">AVDCRST_MAG48-3411</name>
</gene>
<protein>
    <recommendedName>
        <fullName evidence="1">Methyltransferase type 12 domain-containing protein</fullName>
    </recommendedName>
</protein>
<evidence type="ECO:0000313" key="2">
    <source>
        <dbReference type="EMBL" id="CAA9336580.1"/>
    </source>
</evidence>
<dbReference type="InterPro" id="IPR013217">
    <property type="entry name" value="Methyltransf_12"/>
</dbReference>
<dbReference type="Pfam" id="PF08242">
    <property type="entry name" value="Methyltransf_12"/>
    <property type="match status" value="1"/>
</dbReference>
<organism evidence="2">
    <name type="scientific">uncultured Friedmanniella sp</name>
    <dbReference type="NCBI Taxonomy" id="335381"/>
    <lineage>
        <taxon>Bacteria</taxon>
        <taxon>Bacillati</taxon>
        <taxon>Actinomycetota</taxon>
        <taxon>Actinomycetes</taxon>
        <taxon>Propionibacteriales</taxon>
        <taxon>Nocardioidaceae</taxon>
        <taxon>Friedmanniella</taxon>
        <taxon>environmental samples</taxon>
    </lineage>
</organism>
<name>A0A6J4LN84_9ACTN</name>
<dbReference type="Gene3D" id="3.40.50.150">
    <property type="entry name" value="Vaccinia Virus protein VP39"/>
    <property type="match status" value="1"/>
</dbReference>